<dbReference type="AlphaFoldDB" id="A0AAV9GQF8"/>
<keyword evidence="3" id="KW-1185">Reference proteome</keyword>
<dbReference type="Gene3D" id="3.50.50.60">
    <property type="entry name" value="FAD/NAD(P)-binding domain"/>
    <property type="match status" value="1"/>
</dbReference>
<proteinExistence type="predicted"/>
<dbReference type="Gene3D" id="1.10.10.1620">
    <property type="match status" value="1"/>
</dbReference>
<dbReference type="InterPro" id="IPR002937">
    <property type="entry name" value="Amino_oxidase"/>
</dbReference>
<dbReference type="PANTHER" id="PTHR10742:SF342">
    <property type="entry name" value="AMINE OXIDASE"/>
    <property type="match status" value="1"/>
</dbReference>
<dbReference type="EMBL" id="MU865935">
    <property type="protein sequence ID" value="KAK4449750.1"/>
    <property type="molecule type" value="Genomic_DNA"/>
</dbReference>
<name>A0AAV9GQF8_9PEZI</name>
<dbReference type="InterPro" id="IPR036188">
    <property type="entry name" value="FAD/NAD-bd_sf"/>
</dbReference>
<dbReference type="Proteomes" id="UP001321760">
    <property type="component" value="Unassembled WGS sequence"/>
</dbReference>
<sequence length="618" mass="68969">MTTPSIKARWAQRLVREKLAAELNAIQERRPLGAGHPTDDHAFLPHLGQTGRFTWDNLPPDHPRLGDGRDGALHGDYPPRKVCIVGAGVAGLYIAMLLDSLNIPNLTYDILEANPDRVGGRCYTYRFSDDPHDYYDIGAMRYPDIPTMQRTFDLFKLTKMPLIPYYLTGPKNPNLFNDRFFADGPDPYHVSVSNGGSVPNDVVDNVSAIFDCAFGPYKKAMAEDFDKGFEALMKVDDFSTREFLKRGGPDGTLPKYDFSAIQWLETQDTSTNLFDQAFSESVMDSFDFDNPQPVVNWWCIEGGTSLLTDAMQARLTNGKVETNKRVDAILWDSTHREKEDNMSVKCADEDSARTGYCTVFNTAALGCLGRMDLRTLELHPSQKDAIRSLHYDESVKVALKFSYPWWIVDCGITTGGVASTDIPLRTCVYPSYNIHDDPTKPAVLLASYTWAQDATRMGSLVNGRLSPEGEEQLVELILRELALLHAQTTTYDKIRAAFTGVHHAYSWPQDPTTAGAFALFGPGQFSNLYPYLTRPAADSKFHIVGEASSAHHAWIVGALDSAFAAVSKFIKRFDMGHKLQQQLEDQWGSLDELETGETGTMHLQVAMGMLPKENQFKV</sequence>
<feature type="domain" description="Amine oxidase" evidence="1">
    <location>
        <begin position="90"/>
        <end position="565"/>
    </location>
</feature>
<evidence type="ECO:0000313" key="2">
    <source>
        <dbReference type="EMBL" id="KAK4449750.1"/>
    </source>
</evidence>
<evidence type="ECO:0000259" key="1">
    <source>
        <dbReference type="Pfam" id="PF01593"/>
    </source>
</evidence>
<dbReference type="GO" id="GO:0009063">
    <property type="term" value="P:amino acid catabolic process"/>
    <property type="evidence" value="ECO:0007669"/>
    <property type="project" value="TreeGrafter"/>
</dbReference>
<dbReference type="InterPro" id="IPR050281">
    <property type="entry name" value="Flavin_monoamine_oxidase"/>
</dbReference>
<dbReference type="SUPFAM" id="SSF54373">
    <property type="entry name" value="FAD-linked reductases, C-terminal domain"/>
    <property type="match status" value="1"/>
</dbReference>
<dbReference type="GO" id="GO:0001716">
    <property type="term" value="F:L-amino-acid oxidase activity"/>
    <property type="evidence" value="ECO:0007669"/>
    <property type="project" value="TreeGrafter"/>
</dbReference>
<dbReference type="Pfam" id="PF01593">
    <property type="entry name" value="Amino_oxidase"/>
    <property type="match status" value="1"/>
</dbReference>
<dbReference type="Gene3D" id="3.90.660.10">
    <property type="match status" value="1"/>
</dbReference>
<comment type="caution">
    <text evidence="2">The sequence shown here is derived from an EMBL/GenBank/DDBJ whole genome shotgun (WGS) entry which is preliminary data.</text>
</comment>
<gene>
    <name evidence="2" type="ORF">QBC34DRAFT_298170</name>
</gene>
<accession>A0AAV9GQF8</accession>
<protein>
    <submittedName>
        <fullName evidence="2">L-amino-acid oxidase</fullName>
    </submittedName>
</protein>
<reference evidence="2" key="1">
    <citation type="journal article" date="2023" name="Mol. Phylogenet. Evol.">
        <title>Genome-scale phylogeny and comparative genomics of the fungal order Sordariales.</title>
        <authorList>
            <person name="Hensen N."/>
            <person name="Bonometti L."/>
            <person name="Westerberg I."/>
            <person name="Brannstrom I.O."/>
            <person name="Guillou S."/>
            <person name="Cros-Aarteil S."/>
            <person name="Calhoun S."/>
            <person name="Haridas S."/>
            <person name="Kuo A."/>
            <person name="Mondo S."/>
            <person name="Pangilinan J."/>
            <person name="Riley R."/>
            <person name="LaButti K."/>
            <person name="Andreopoulos B."/>
            <person name="Lipzen A."/>
            <person name="Chen C."/>
            <person name="Yan M."/>
            <person name="Daum C."/>
            <person name="Ng V."/>
            <person name="Clum A."/>
            <person name="Steindorff A."/>
            <person name="Ohm R.A."/>
            <person name="Martin F."/>
            <person name="Silar P."/>
            <person name="Natvig D.O."/>
            <person name="Lalanne C."/>
            <person name="Gautier V."/>
            <person name="Ament-Velasquez S.L."/>
            <person name="Kruys A."/>
            <person name="Hutchinson M.I."/>
            <person name="Powell A.J."/>
            <person name="Barry K."/>
            <person name="Miller A.N."/>
            <person name="Grigoriev I.V."/>
            <person name="Debuchy R."/>
            <person name="Gladieux P."/>
            <person name="Hiltunen Thoren M."/>
            <person name="Johannesson H."/>
        </authorList>
    </citation>
    <scope>NUCLEOTIDE SEQUENCE</scope>
    <source>
        <strain evidence="2">PSN243</strain>
    </source>
</reference>
<evidence type="ECO:0000313" key="3">
    <source>
        <dbReference type="Proteomes" id="UP001321760"/>
    </source>
</evidence>
<reference evidence="2" key="2">
    <citation type="submission" date="2023-05" db="EMBL/GenBank/DDBJ databases">
        <authorList>
            <consortium name="Lawrence Berkeley National Laboratory"/>
            <person name="Steindorff A."/>
            <person name="Hensen N."/>
            <person name="Bonometti L."/>
            <person name="Westerberg I."/>
            <person name="Brannstrom I.O."/>
            <person name="Guillou S."/>
            <person name="Cros-Aarteil S."/>
            <person name="Calhoun S."/>
            <person name="Haridas S."/>
            <person name="Kuo A."/>
            <person name="Mondo S."/>
            <person name="Pangilinan J."/>
            <person name="Riley R."/>
            <person name="Labutti K."/>
            <person name="Andreopoulos B."/>
            <person name="Lipzen A."/>
            <person name="Chen C."/>
            <person name="Yanf M."/>
            <person name="Daum C."/>
            <person name="Ng V."/>
            <person name="Clum A."/>
            <person name="Ohm R."/>
            <person name="Martin F."/>
            <person name="Silar P."/>
            <person name="Natvig D."/>
            <person name="Lalanne C."/>
            <person name="Gautier V."/>
            <person name="Ament-Velasquez S.L."/>
            <person name="Kruys A."/>
            <person name="Hutchinson M.I."/>
            <person name="Powell A.J."/>
            <person name="Barry K."/>
            <person name="Miller A.N."/>
            <person name="Grigoriev I.V."/>
            <person name="Debuchy R."/>
            <person name="Gladieux P."/>
            <person name="Thoren M.H."/>
            <person name="Johannesson H."/>
        </authorList>
    </citation>
    <scope>NUCLEOTIDE SEQUENCE</scope>
    <source>
        <strain evidence="2">PSN243</strain>
    </source>
</reference>
<organism evidence="2 3">
    <name type="scientific">Podospora aff. communis PSN243</name>
    <dbReference type="NCBI Taxonomy" id="3040156"/>
    <lineage>
        <taxon>Eukaryota</taxon>
        <taxon>Fungi</taxon>
        <taxon>Dikarya</taxon>
        <taxon>Ascomycota</taxon>
        <taxon>Pezizomycotina</taxon>
        <taxon>Sordariomycetes</taxon>
        <taxon>Sordariomycetidae</taxon>
        <taxon>Sordariales</taxon>
        <taxon>Podosporaceae</taxon>
        <taxon>Podospora</taxon>
    </lineage>
</organism>
<dbReference type="SUPFAM" id="SSF51905">
    <property type="entry name" value="FAD/NAD(P)-binding domain"/>
    <property type="match status" value="1"/>
</dbReference>
<dbReference type="PANTHER" id="PTHR10742">
    <property type="entry name" value="FLAVIN MONOAMINE OXIDASE"/>
    <property type="match status" value="1"/>
</dbReference>